<comment type="caution">
    <text evidence="4">The sequence shown here is derived from an EMBL/GenBank/DDBJ whole genome shotgun (WGS) entry which is preliminary data.</text>
</comment>
<dbReference type="SUPFAM" id="SSF53448">
    <property type="entry name" value="Nucleotide-diphospho-sugar transferases"/>
    <property type="match status" value="1"/>
</dbReference>
<protein>
    <recommendedName>
        <fullName evidence="6">Galactosyl transferase</fullName>
    </recommendedName>
</protein>
<dbReference type="GO" id="GO:0006487">
    <property type="term" value="P:protein N-linked glycosylation"/>
    <property type="evidence" value="ECO:0007669"/>
    <property type="project" value="TreeGrafter"/>
</dbReference>
<keyword evidence="3" id="KW-0808">Transferase</keyword>
<dbReference type="PANTHER" id="PTHR31306:SF8">
    <property type="entry name" value="GLYCOSYLTRANSFERASE FAMILY 34 PROTEIN"/>
    <property type="match status" value="1"/>
</dbReference>
<dbReference type="EMBL" id="MCFH01000023">
    <property type="protein sequence ID" value="ORX49598.1"/>
    <property type="molecule type" value="Genomic_DNA"/>
</dbReference>
<dbReference type="STRING" id="1754191.A0A1Y1V811"/>
<dbReference type="InterPro" id="IPR029044">
    <property type="entry name" value="Nucleotide-diphossugar_trans"/>
</dbReference>
<dbReference type="AlphaFoldDB" id="A0A1Y1V811"/>
<organism evidence="4 5">
    <name type="scientific">Piromyces finnis</name>
    <dbReference type="NCBI Taxonomy" id="1754191"/>
    <lineage>
        <taxon>Eukaryota</taxon>
        <taxon>Fungi</taxon>
        <taxon>Fungi incertae sedis</taxon>
        <taxon>Chytridiomycota</taxon>
        <taxon>Chytridiomycota incertae sedis</taxon>
        <taxon>Neocallimastigomycetes</taxon>
        <taxon>Neocallimastigales</taxon>
        <taxon>Neocallimastigaceae</taxon>
        <taxon>Piromyces</taxon>
    </lineage>
</organism>
<reference evidence="4 5" key="1">
    <citation type="submission" date="2016-08" db="EMBL/GenBank/DDBJ databases">
        <title>Genomes of anaerobic fungi encode conserved fungal cellulosomes for biomass hydrolysis.</title>
        <authorList>
            <consortium name="DOE Joint Genome Institute"/>
            <person name="Haitjema C.H."/>
            <person name="Gilmore S.P."/>
            <person name="Henske J.K."/>
            <person name="Solomon K.V."/>
            <person name="De Groot R."/>
            <person name="Kuo A."/>
            <person name="Mondo S.J."/>
            <person name="Salamov A.A."/>
            <person name="Labutti K."/>
            <person name="Zhao Z."/>
            <person name="Chiniquy J."/>
            <person name="Barry K."/>
            <person name="Brewer H.M."/>
            <person name="Purvine S.O."/>
            <person name="Wright A.T."/>
            <person name="Boxma B."/>
            <person name="Van Alen T."/>
            <person name="Hackstein J.H."/>
            <person name="Baker S.E."/>
            <person name="Grigoriev I.V."/>
            <person name="O'Malley M.A."/>
        </authorList>
    </citation>
    <scope>NUCLEOTIDE SEQUENCE [LARGE SCALE GENOMIC DNA]</scope>
    <source>
        <strain evidence="5">finn</strain>
    </source>
</reference>
<dbReference type="GO" id="GO:0000139">
    <property type="term" value="C:Golgi membrane"/>
    <property type="evidence" value="ECO:0007669"/>
    <property type="project" value="TreeGrafter"/>
</dbReference>
<accession>A0A1Y1V811</accession>
<dbReference type="PANTHER" id="PTHR31306">
    <property type="entry name" value="ALPHA-1,6-MANNOSYLTRANSFERASE MNN11-RELATED"/>
    <property type="match status" value="1"/>
</dbReference>
<gene>
    <name evidence="4" type="ORF">BCR36DRAFT_397721</name>
</gene>
<sequence length="238" mass="28447">MLFNKVKSNSIYENAISEIYQYSKIHNYDLKINNMVYNKDKNIYFMKLSVILETIVEGLKENNYDWIFWVDSDVTITNPKIKLETFLPTDNEVHFIAASDRNGLNAGVFFMRVHQWSYNVLIDSLSYPYYNKGKFLRFAEQTCLNNILSENTQQNHYVIVPNSWFNRYLNSRIKGEFLIHFAGAKFKDRKSRNLRKEINNEWFDATNNEILRNEVLEYYKRPKKNQAYGGIFKELNYD</sequence>
<comment type="similarity">
    <text evidence="1">Belongs to the glycosyltransferase 34 family.</text>
</comment>
<name>A0A1Y1V811_9FUNG</name>
<dbReference type="OrthoDB" id="407658at2759"/>
<evidence type="ECO:0000256" key="1">
    <source>
        <dbReference type="ARBA" id="ARBA00005664"/>
    </source>
</evidence>
<evidence type="ECO:0000313" key="4">
    <source>
        <dbReference type="EMBL" id="ORX49598.1"/>
    </source>
</evidence>
<reference evidence="4 5" key="2">
    <citation type="submission" date="2016-08" db="EMBL/GenBank/DDBJ databases">
        <title>Pervasive Adenine N6-methylation of Active Genes in Fungi.</title>
        <authorList>
            <consortium name="DOE Joint Genome Institute"/>
            <person name="Mondo S.J."/>
            <person name="Dannebaum R.O."/>
            <person name="Kuo R.C."/>
            <person name="Labutti K."/>
            <person name="Haridas S."/>
            <person name="Kuo A."/>
            <person name="Salamov A."/>
            <person name="Ahrendt S.R."/>
            <person name="Lipzen A."/>
            <person name="Sullivan W."/>
            <person name="Andreopoulos W.B."/>
            <person name="Clum A."/>
            <person name="Lindquist E."/>
            <person name="Daum C."/>
            <person name="Ramamoorthy G.K."/>
            <person name="Gryganskyi A."/>
            <person name="Culley D."/>
            <person name="Magnuson J.K."/>
            <person name="James T.Y."/>
            <person name="O'Malley M.A."/>
            <person name="Stajich J.E."/>
            <person name="Spatafora J.W."/>
            <person name="Visel A."/>
            <person name="Grigoriev I.V."/>
        </authorList>
    </citation>
    <scope>NUCLEOTIDE SEQUENCE [LARGE SCALE GENOMIC DNA]</scope>
    <source>
        <strain evidence="5">finn</strain>
    </source>
</reference>
<evidence type="ECO:0000256" key="2">
    <source>
        <dbReference type="ARBA" id="ARBA00022676"/>
    </source>
</evidence>
<evidence type="ECO:0008006" key="6">
    <source>
        <dbReference type="Google" id="ProtNLM"/>
    </source>
</evidence>
<dbReference type="Pfam" id="PF05637">
    <property type="entry name" value="Glyco_transf_34"/>
    <property type="match status" value="2"/>
</dbReference>
<dbReference type="Proteomes" id="UP000193719">
    <property type="component" value="Unassembled WGS sequence"/>
</dbReference>
<dbReference type="GO" id="GO:0016757">
    <property type="term" value="F:glycosyltransferase activity"/>
    <property type="evidence" value="ECO:0007669"/>
    <property type="project" value="UniProtKB-KW"/>
</dbReference>
<keyword evidence="5" id="KW-1185">Reference proteome</keyword>
<dbReference type="Gene3D" id="3.90.550.10">
    <property type="entry name" value="Spore Coat Polysaccharide Biosynthesis Protein SpsA, Chain A"/>
    <property type="match status" value="1"/>
</dbReference>
<keyword evidence="2" id="KW-0328">Glycosyltransferase</keyword>
<proteinExistence type="inferred from homology"/>
<evidence type="ECO:0000256" key="3">
    <source>
        <dbReference type="ARBA" id="ARBA00022679"/>
    </source>
</evidence>
<evidence type="ECO:0000313" key="5">
    <source>
        <dbReference type="Proteomes" id="UP000193719"/>
    </source>
</evidence>
<dbReference type="InterPro" id="IPR008630">
    <property type="entry name" value="Glyco_trans_34"/>
</dbReference>